<name>A0ABV6C655_9ACTN</name>
<accession>A0ABV6C655</accession>
<protein>
    <submittedName>
        <fullName evidence="2">Uncharacterized protein</fullName>
    </submittedName>
</protein>
<keyword evidence="3" id="KW-1185">Reference proteome</keyword>
<comment type="caution">
    <text evidence="2">The sequence shown here is derived from an EMBL/GenBank/DDBJ whole genome shotgun (WGS) entry which is preliminary data.</text>
</comment>
<dbReference type="RefSeq" id="WP_248105939.1">
    <property type="nucleotide sequence ID" value="NZ_JAKHEX010000004.1"/>
</dbReference>
<feature type="region of interest" description="Disordered" evidence="1">
    <location>
        <begin position="88"/>
        <end position="117"/>
    </location>
</feature>
<sequence length="117" mass="13495">MARDNPGRIQRLISRLVTRVPWFRRRYSRWLLRYLAKSRKKGRPIPPELQQLERQLAKVPPKKRAEVVETALLAGDPDAAPSSRAIRRALARQQRQRPSGKGQRPGTLGGSRVVERR</sequence>
<dbReference type="Proteomes" id="UP001589788">
    <property type="component" value="Unassembled WGS sequence"/>
</dbReference>
<evidence type="ECO:0000313" key="2">
    <source>
        <dbReference type="EMBL" id="MFC0083146.1"/>
    </source>
</evidence>
<dbReference type="EMBL" id="JBHLYQ010000285">
    <property type="protein sequence ID" value="MFC0083146.1"/>
    <property type="molecule type" value="Genomic_DNA"/>
</dbReference>
<organism evidence="2 3">
    <name type="scientific">Aciditerrimonas ferrireducens</name>
    <dbReference type="NCBI Taxonomy" id="667306"/>
    <lineage>
        <taxon>Bacteria</taxon>
        <taxon>Bacillati</taxon>
        <taxon>Actinomycetota</taxon>
        <taxon>Acidimicrobiia</taxon>
        <taxon>Acidimicrobiales</taxon>
        <taxon>Acidimicrobiaceae</taxon>
        <taxon>Aciditerrimonas</taxon>
    </lineage>
</organism>
<evidence type="ECO:0000256" key="1">
    <source>
        <dbReference type="SAM" id="MobiDB-lite"/>
    </source>
</evidence>
<proteinExistence type="predicted"/>
<gene>
    <name evidence="2" type="ORF">ACFFRE_13505</name>
</gene>
<reference evidence="2 3" key="1">
    <citation type="submission" date="2024-09" db="EMBL/GenBank/DDBJ databases">
        <authorList>
            <person name="Sun Q."/>
            <person name="Mori K."/>
        </authorList>
    </citation>
    <scope>NUCLEOTIDE SEQUENCE [LARGE SCALE GENOMIC DNA]</scope>
    <source>
        <strain evidence="2 3">JCM 15389</strain>
    </source>
</reference>
<evidence type="ECO:0000313" key="3">
    <source>
        <dbReference type="Proteomes" id="UP001589788"/>
    </source>
</evidence>